<organism evidence="1 2">
    <name type="scientific">Mycolicibacterium sediminis</name>
    <dbReference type="NCBI Taxonomy" id="1286180"/>
    <lineage>
        <taxon>Bacteria</taxon>
        <taxon>Bacillati</taxon>
        <taxon>Actinomycetota</taxon>
        <taxon>Actinomycetes</taxon>
        <taxon>Mycobacteriales</taxon>
        <taxon>Mycobacteriaceae</taxon>
        <taxon>Mycolicibacterium</taxon>
    </lineage>
</organism>
<reference evidence="1 2" key="1">
    <citation type="journal article" date="2019" name="Emerg. Microbes Infect.">
        <title>Comprehensive subspecies identification of 175 nontuberculous mycobacteria species based on 7547 genomic profiles.</title>
        <authorList>
            <person name="Matsumoto Y."/>
            <person name="Kinjo T."/>
            <person name="Motooka D."/>
            <person name="Nabeya D."/>
            <person name="Jung N."/>
            <person name="Uechi K."/>
            <person name="Horii T."/>
            <person name="Iida T."/>
            <person name="Fujita J."/>
            <person name="Nakamura S."/>
        </authorList>
    </citation>
    <scope>NUCLEOTIDE SEQUENCE [LARGE SCALE GENOMIC DNA]</scope>
    <source>
        <strain evidence="1 2">JCM 17899</strain>
    </source>
</reference>
<accession>A0A7I7QVA2</accession>
<protein>
    <submittedName>
        <fullName evidence="1">Uncharacterized protein</fullName>
    </submittedName>
</protein>
<name>A0A7I7QVA2_9MYCO</name>
<gene>
    <name evidence="1" type="ORF">MSEDJ_40130</name>
</gene>
<dbReference type="EMBL" id="AP022588">
    <property type="protein sequence ID" value="BBY29917.1"/>
    <property type="molecule type" value="Genomic_DNA"/>
</dbReference>
<dbReference type="AlphaFoldDB" id="A0A7I7QVA2"/>
<sequence length="70" mass="7449">MRIEMTIEPDQIRHEIEALLADMPAPHAPDADVDVIAARLEQANDLLVRALESVEHGQAGGGAAASTHRG</sequence>
<proteinExistence type="predicted"/>
<keyword evidence="2" id="KW-1185">Reference proteome</keyword>
<dbReference type="Proteomes" id="UP000467193">
    <property type="component" value="Chromosome"/>
</dbReference>
<evidence type="ECO:0000313" key="2">
    <source>
        <dbReference type="Proteomes" id="UP000467193"/>
    </source>
</evidence>
<evidence type="ECO:0000313" key="1">
    <source>
        <dbReference type="EMBL" id="BBY29917.1"/>
    </source>
</evidence>
<dbReference type="KEGG" id="msei:MSEDJ_40130"/>